<proteinExistence type="predicted"/>
<accession>A0A9D2EJK6</accession>
<dbReference type="InterPro" id="IPR001633">
    <property type="entry name" value="EAL_dom"/>
</dbReference>
<dbReference type="Proteomes" id="UP000824049">
    <property type="component" value="Unassembled WGS sequence"/>
</dbReference>
<dbReference type="PANTHER" id="PTHR33121">
    <property type="entry name" value="CYCLIC DI-GMP PHOSPHODIESTERASE PDEF"/>
    <property type="match status" value="1"/>
</dbReference>
<evidence type="ECO:0000313" key="3">
    <source>
        <dbReference type="Proteomes" id="UP000824049"/>
    </source>
</evidence>
<protein>
    <submittedName>
        <fullName evidence="2">EAL domain-containing protein</fullName>
    </submittedName>
</protein>
<name>A0A9D2EJK6_9FIRM</name>
<dbReference type="InterPro" id="IPR035919">
    <property type="entry name" value="EAL_sf"/>
</dbReference>
<organism evidence="2 3">
    <name type="scientific">Candidatus Anaerobutyricum stercoris</name>
    <dbReference type="NCBI Taxonomy" id="2838457"/>
    <lineage>
        <taxon>Bacteria</taxon>
        <taxon>Bacillati</taxon>
        <taxon>Bacillota</taxon>
        <taxon>Clostridia</taxon>
        <taxon>Lachnospirales</taxon>
        <taxon>Lachnospiraceae</taxon>
        <taxon>Anaerobutyricum</taxon>
    </lineage>
</organism>
<dbReference type="CDD" id="cd01948">
    <property type="entry name" value="EAL"/>
    <property type="match status" value="1"/>
</dbReference>
<reference evidence="2" key="2">
    <citation type="submission" date="2021-04" db="EMBL/GenBank/DDBJ databases">
        <authorList>
            <person name="Gilroy R."/>
        </authorList>
    </citation>
    <scope>NUCLEOTIDE SEQUENCE</scope>
    <source>
        <strain evidence="2">CHK179-28034</strain>
    </source>
</reference>
<sequence>ISMDDFGSGYSSLNILGNLHIDELKLDRGFLLEVSDGKNARSRVIMEQIVQLTRRLKISTVVEGVETVENEKLCLDMGCDLGQGYYYSRPIPREEFNRKYMKLTQK</sequence>
<dbReference type="SUPFAM" id="SSF141868">
    <property type="entry name" value="EAL domain-like"/>
    <property type="match status" value="1"/>
</dbReference>
<dbReference type="InterPro" id="IPR050706">
    <property type="entry name" value="Cyclic-di-GMP_PDE-like"/>
</dbReference>
<evidence type="ECO:0000259" key="1">
    <source>
        <dbReference type="PROSITE" id="PS50883"/>
    </source>
</evidence>
<feature type="domain" description="EAL" evidence="1">
    <location>
        <begin position="1"/>
        <end position="104"/>
    </location>
</feature>
<dbReference type="Gene3D" id="3.20.20.450">
    <property type="entry name" value="EAL domain"/>
    <property type="match status" value="1"/>
</dbReference>
<dbReference type="GO" id="GO:0071111">
    <property type="term" value="F:cyclic-guanylate-specific phosphodiesterase activity"/>
    <property type="evidence" value="ECO:0007669"/>
    <property type="project" value="InterPro"/>
</dbReference>
<reference evidence="2" key="1">
    <citation type="journal article" date="2021" name="PeerJ">
        <title>Extensive microbial diversity within the chicken gut microbiome revealed by metagenomics and culture.</title>
        <authorList>
            <person name="Gilroy R."/>
            <person name="Ravi A."/>
            <person name="Getino M."/>
            <person name="Pursley I."/>
            <person name="Horton D.L."/>
            <person name="Alikhan N.F."/>
            <person name="Baker D."/>
            <person name="Gharbi K."/>
            <person name="Hall N."/>
            <person name="Watson M."/>
            <person name="Adriaenssens E.M."/>
            <person name="Foster-Nyarko E."/>
            <person name="Jarju S."/>
            <person name="Secka A."/>
            <person name="Antonio M."/>
            <person name="Oren A."/>
            <person name="Chaudhuri R.R."/>
            <person name="La Ragione R."/>
            <person name="Hildebrand F."/>
            <person name="Pallen M.J."/>
        </authorList>
    </citation>
    <scope>NUCLEOTIDE SEQUENCE</scope>
    <source>
        <strain evidence="2">CHK179-28034</strain>
    </source>
</reference>
<dbReference type="PROSITE" id="PS50883">
    <property type="entry name" value="EAL"/>
    <property type="match status" value="1"/>
</dbReference>
<dbReference type="Pfam" id="PF00563">
    <property type="entry name" value="EAL"/>
    <property type="match status" value="1"/>
</dbReference>
<feature type="non-terminal residue" evidence="2">
    <location>
        <position position="1"/>
    </location>
</feature>
<dbReference type="PANTHER" id="PTHR33121:SF70">
    <property type="entry name" value="SIGNALING PROTEIN YKOW"/>
    <property type="match status" value="1"/>
</dbReference>
<comment type="caution">
    <text evidence="2">The sequence shown here is derived from an EMBL/GenBank/DDBJ whole genome shotgun (WGS) entry which is preliminary data.</text>
</comment>
<dbReference type="AlphaFoldDB" id="A0A9D2EJK6"/>
<gene>
    <name evidence="2" type="ORF">H9968_01420</name>
</gene>
<evidence type="ECO:0000313" key="2">
    <source>
        <dbReference type="EMBL" id="HIZ38575.1"/>
    </source>
</evidence>
<dbReference type="EMBL" id="DXBR01000016">
    <property type="protein sequence ID" value="HIZ38575.1"/>
    <property type="molecule type" value="Genomic_DNA"/>
</dbReference>